<accession>X1EPX4</accession>
<evidence type="ECO:0000313" key="1">
    <source>
        <dbReference type="EMBL" id="GAH10693.1"/>
    </source>
</evidence>
<dbReference type="EMBL" id="BART01031101">
    <property type="protein sequence ID" value="GAH10693.1"/>
    <property type="molecule type" value="Genomic_DNA"/>
</dbReference>
<name>X1EPX4_9ZZZZ</name>
<gene>
    <name evidence="1" type="ORF">S01H4_54098</name>
</gene>
<dbReference type="AlphaFoldDB" id="X1EPX4"/>
<sequence length="131" mass="14761">MSVTELWQAIGYKMLNTEAITDIVSTRIHHGRIPEDAWGEPVINYFEVANPNTRDGAVECPVYQISCRSKDPGQVQELAQVVAQTFHLMQESVNGFAVQDAHFQNKQLLFDPDVQMHHVPVELRFIIEAGG</sequence>
<dbReference type="Gene3D" id="3.30.2000.30">
    <property type="match status" value="1"/>
</dbReference>
<reference evidence="1" key="1">
    <citation type="journal article" date="2014" name="Front. Microbiol.">
        <title>High frequency of phylogenetically diverse reductive dehalogenase-homologous genes in deep subseafloor sedimentary metagenomes.</title>
        <authorList>
            <person name="Kawai M."/>
            <person name="Futagami T."/>
            <person name="Toyoda A."/>
            <person name="Takaki Y."/>
            <person name="Nishi S."/>
            <person name="Hori S."/>
            <person name="Arai W."/>
            <person name="Tsubouchi T."/>
            <person name="Morono Y."/>
            <person name="Uchiyama I."/>
            <person name="Ito T."/>
            <person name="Fujiyama A."/>
            <person name="Inagaki F."/>
            <person name="Takami H."/>
        </authorList>
    </citation>
    <scope>NUCLEOTIDE SEQUENCE</scope>
    <source>
        <strain evidence="1">Expedition CK06-06</strain>
    </source>
</reference>
<dbReference type="Pfam" id="PF11367">
    <property type="entry name" value="Tail_completion_gp17"/>
    <property type="match status" value="1"/>
</dbReference>
<comment type="caution">
    <text evidence="1">The sequence shown here is derived from an EMBL/GenBank/DDBJ whole genome shotgun (WGS) entry which is preliminary data.</text>
</comment>
<protein>
    <recommendedName>
        <fullName evidence="2">DUF3168 domain-containing protein</fullName>
    </recommendedName>
</protein>
<proteinExistence type="predicted"/>
<evidence type="ECO:0008006" key="2">
    <source>
        <dbReference type="Google" id="ProtNLM"/>
    </source>
</evidence>
<dbReference type="InterPro" id="IPR053745">
    <property type="entry name" value="Viral_Tail_Comp_sf"/>
</dbReference>
<dbReference type="InterPro" id="IPR021508">
    <property type="entry name" value="Gp17-like"/>
</dbReference>
<organism evidence="1">
    <name type="scientific">marine sediment metagenome</name>
    <dbReference type="NCBI Taxonomy" id="412755"/>
    <lineage>
        <taxon>unclassified sequences</taxon>
        <taxon>metagenomes</taxon>
        <taxon>ecological metagenomes</taxon>
    </lineage>
</organism>